<dbReference type="OrthoDB" id="8222426at2"/>
<keyword evidence="5" id="KW-1185">Reference proteome</keyword>
<feature type="domain" description="Outer membrane protein beta-barrel" evidence="3">
    <location>
        <begin position="7"/>
        <end position="162"/>
    </location>
</feature>
<evidence type="ECO:0000313" key="4">
    <source>
        <dbReference type="EMBL" id="QDP20003.1"/>
    </source>
</evidence>
<gene>
    <name evidence="4" type="ORF">FMM02_08565</name>
</gene>
<organism evidence="4 5">
    <name type="scientific">Sphingomonas xanthus</name>
    <dbReference type="NCBI Taxonomy" id="2594473"/>
    <lineage>
        <taxon>Bacteria</taxon>
        <taxon>Pseudomonadati</taxon>
        <taxon>Pseudomonadota</taxon>
        <taxon>Alphaproteobacteria</taxon>
        <taxon>Sphingomonadales</taxon>
        <taxon>Sphingomonadaceae</taxon>
        <taxon>Sphingomonas</taxon>
    </lineage>
</organism>
<dbReference type="Pfam" id="PF13505">
    <property type="entry name" value="OMP_b-brl"/>
    <property type="match status" value="1"/>
</dbReference>
<protein>
    <submittedName>
        <fullName evidence="4">Porin family protein</fullName>
    </submittedName>
</protein>
<dbReference type="AlphaFoldDB" id="A0A516ISX5"/>
<dbReference type="KEGG" id="sxa:FMM02_08565"/>
<dbReference type="Proteomes" id="UP000321857">
    <property type="component" value="Chromosome"/>
</dbReference>
<sequence length="162" mass="16794">MNRILIAAALAATVATPAFAQDAAPVTTFTGARVSAEIGLADDDLFGTEAFTYGVDAGYDFDLGAAVAGLTVGLQDTDETGREFFAGGRVGAKVGSNALVYATVGYANLKVFDGLKVDGVRFGLGVEAAPARNFFVKAEQRYTNYELGGEAYQTVIGAGVRF</sequence>
<dbReference type="RefSeq" id="WP_147494452.1">
    <property type="nucleotide sequence ID" value="NZ_CP041659.1"/>
</dbReference>
<keyword evidence="1 2" id="KW-0732">Signal</keyword>
<dbReference type="SUPFAM" id="SSF56925">
    <property type="entry name" value="OMPA-like"/>
    <property type="match status" value="1"/>
</dbReference>
<evidence type="ECO:0000256" key="1">
    <source>
        <dbReference type="ARBA" id="ARBA00022729"/>
    </source>
</evidence>
<evidence type="ECO:0000313" key="5">
    <source>
        <dbReference type="Proteomes" id="UP000321857"/>
    </source>
</evidence>
<name>A0A516ISX5_9SPHN</name>
<dbReference type="Gene3D" id="2.40.160.20">
    <property type="match status" value="1"/>
</dbReference>
<dbReference type="InterPro" id="IPR011250">
    <property type="entry name" value="OMP/PagP_B-barrel"/>
</dbReference>
<evidence type="ECO:0000259" key="3">
    <source>
        <dbReference type="Pfam" id="PF13505"/>
    </source>
</evidence>
<feature type="signal peptide" evidence="2">
    <location>
        <begin position="1"/>
        <end position="20"/>
    </location>
</feature>
<proteinExistence type="predicted"/>
<accession>A0A516ISX5</accession>
<dbReference type="InterPro" id="IPR027385">
    <property type="entry name" value="Beta-barrel_OMP"/>
</dbReference>
<feature type="chain" id="PRO_5022083006" evidence="2">
    <location>
        <begin position="21"/>
        <end position="162"/>
    </location>
</feature>
<evidence type="ECO:0000256" key="2">
    <source>
        <dbReference type="SAM" id="SignalP"/>
    </source>
</evidence>
<reference evidence="4 5" key="1">
    <citation type="submission" date="2019-07" db="EMBL/GenBank/DDBJ databases">
        <title>Sphingomonas AE3 Genome sequencing and assembly.</title>
        <authorList>
            <person name="Kim H."/>
        </authorList>
    </citation>
    <scope>NUCLEOTIDE SEQUENCE [LARGE SCALE GENOMIC DNA]</scope>
    <source>
        <strain evidence="4 5">AE3</strain>
    </source>
</reference>
<dbReference type="EMBL" id="CP041659">
    <property type="protein sequence ID" value="QDP20003.1"/>
    <property type="molecule type" value="Genomic_DNA"/>
</dbReference>